<organism evidence="9 10">
    <name type="scientific">Endomicrobium proavitum</name>
    <dbReference type="NCBI Taxonomy" id="1408281"/>
    <lineage>
        <taxon>Bacteria</taxon>
        <taxon>Pseudomonadati</taxon>
        <taxon>Elusimicrobiota</taxon>
        <taxon>Endomicrobiia</taxon>
        <taxon>Endomicrobiales</taxon>
        <taxon>Endomicrobiaceae</taxon>
        <taxon>Endomicrobium</taxon>
    </lineage>
</organism>
<dbReference type="CDD" id="cd12822">
    <property type="entry name" value="TmCorA-like"/>
    <property type="match status" value="1"/>
</dbReference>
<evidence type="ECO:0000256" key="8">
    <source>
        <dbReference type="SAM" id="Phobius"/>
    </source>
</evidence>
<keyword evidence="3" id="KW-0813">Transport</keyword>
<accession>A0A0G3WIR1</accession>
<feature type="transmembrane region" description="Helical" evidence="8">
    <location>
        <begin position="267"/>
        <end position="291"/>
    </location>
</feature>
<evidence type="ECO:0000256" key="3">
    <source>
        <dbReference type="ARBA" id="ARBA00022448"/>
    </source>
</evidence>
<comment type="subcellular location">
    <subcellularLocation>
        <location evidence="1">Cell membrane</location>
        <topology evidence="1">Multi-pass membrane protein</topology>
    </subcellularLocation>
</comment>
<evidence type="ECO:0000256" key="1">
    <source>
        <dbReference type="ARBA" id="ARBA00004651"/>
    </source>
</evidence>
<dbReference type="STRING" id="1408281.Epro_0824"/>
<dbReference type="SUPFAM" id="SSF144083">
    <property type="entry name" value="Magnesium transport protein CorA, transmembrane region"/>
    <property type="match status" value="1"/>
</dbReference>
<dbReference type="GO" id="GO:0015087">
    <property type="term" value="F:cobalt ion transmembrane transporter activity"/>
    <property type="evidence" value="ECO:0007669"/>
    <property type="project" value="TreeGrafter"/>
</dbReference>
<keyword evidence="10" id="KW-1185">Reference proteome</keyword>
<name>A0A0G3WIR1_9BACT</name>
<dbReference type="SUPFAM" id="SSF143865">
    <property type="entry name" value="CorA soluble domain-like"/>
    <property type="match status" value="1"/>
</dbReference>
<dbReference type="Proteomes" id="UP000035337">
    <property type="component" value="Chromosome"/>
</dbReference>
<sequence>MIKAIYSVKNKFYVEEDAIKIAEIYKKKPQLMWIDIHLESHEFTRDETMLLTGAMKFHEMSLEDCLFPQYYPKMEEFENYVFGALHGIQLKPKYYEDFDDSIYELNLFIGKNFIVTVHIEELFFLETLFEKTKARPGVELKSAVNLLYNIFGKVISSYESTLEKIDDKMEDLEDEILENPETENVEEILNTKKVIFAMRKIAESQQMAYAYFTRLNPDNLVKKENLVYFRDIFTQCLRVNQSIVMRSQVVVSLLEVYMSSVTVRLTVVMKFLTIIATLLMPVLIVSGYFGMNVRFPEYSFFGEDGSWYFAVSIIIAAVVAMIIYFKKKKWF</sequence>
<dbReference type="OrthoDB" id="9803416at2"/>
<gene>
    <name evidence="9" type="primary">corA</name>
    <name evidence="9" type="ORF">Epro_0824</name>
</gene>
<dbReference type="PANTHER" id="PTHR46494:SF1">
    <property type="entry name" value="CORA FAMILY METAL ION TRANSPORTER (EUROFUNG)"/>
    <property type="match status" value="1"/>
</dbReference>
<dbReference type="RefSeq" id="WP_052570739.1">
    <property type="nucleotide sequence ID" value="NZ_CP009498.1"/>
</dbReference>
<keyword evidence="5 8" id="KW-0812">Transmembrane</keyword>
<evidence type="ECO:0000256" key="6">
    <source>
        <dbReference type="ARBA" id="ARBA00022989"/>
    </source>
</evidence>
<evidence type="ECO:0000313" key="9">
    <source>
        <dbReference type="EMBL" id="AKL98203.1"/>
    </source>
</evidence>
<comment type="similarity">
    <text evidence="2">Belongs to the CorA metal ion transporter (MIT) (TC 1.A.35) family.</text>
</comment>
<evidence type="ECO:0000256" key="4">
    <source>
        <dbReference type="ARBA" id="ARBA00022475"/>
    </source>
</evidence>
<dbReference type="GO" id="GO:0005886">
    <property type="term" value="C:plasma membrane"/>
    <property type="evidence" value="ECO:0007669"/>
    <property type="project" value="UniProtKB-SubCell"/>
</dbReference>
<evidence type="ECO:0000313" key="10">
    <source>
        <dbReference type="Proteomes" id="UP000035337"/>
    </source>
</evidence>
<reference evidence="9 10" key="1">
    <citation type="submission" date="2014-09" db="EMBL/GenBank/DDBJ databases">
        <title>Complete genome sequence of Endomicrobium proavitum.</title>
        <authorList>
            <person name="Zheng H."/>
        </authorList>
    </citation>
    <scope>NUCLEOTIDE SEQUENCE [LARGE SCALE GENOMIC DNA]</scope>
    <source>
        <strain evidence="9 10">Rsa215</strain>
    </source>
</reference>
<dbReference type="InterPro" id="IPR002523">
    <property type="entry name" value="MgTranspt_CorA/ZnTranspt_ZntB"/>
</dbReference>
<dbReference type="GO" id="GO:0050897">
    <property type="term" value="F:cobalt ion binding"/>
    <property type="evidence" value="ECO:0007669"/>
    <property type="project" value="TreeGrafter"/>
</dbReference>
<dbReference type="AlphaFoldDB" id="A0A0G3WIR1"/>
<dbReference type="KEGG" id="epo:Epro_0824"/>
<evidence type="ECO:0000256" key="7">
    <source>
        <dbReference type="ARBA" id="ARBA00023136"/>
    </source>
</evidence>
<keyword evidence="6 8" id="KW-1133">Transmembrane helix</keyword>
<dbReference type="InterPro" id="IPR045863">
    <property type="entry name" value="CorA_TM1_TM2"/>
</dbReference>
<dbReference type="PANTHER" id="PTHR46494">
    <property type="entry name" value="CORA FAMILY METAL ION TRANSPORTER (EUROFUNG)"/>
    <property type="match status" value="1"/>
</dbReference>
<keyword evidence="4" id="KW-1003">Cell membrane</keyword>
<dbReference type="Pfam" id="PF01544">
    <property type="entry name" value="CorA"/>
    <property type="match status" value="1"/>
</dbReference>
<evidence type="ECO:0000256" key="5">
    <source>
        <dbReference type="ARBA" id="ARBA00022692"/>
    </source>
</evidence>
<feature type="transmembrane region" description="Helical" evidence="8">
    <location>
        <begin position="306"/>
        <end position="325"/>
    </location>
</feature>
<dbReference type="Gene3D" id="3.30.460.20">
    <property type="entry name" value="CorA soluble domain-like"/>
    <property type="match status" value="1"/>
</dbReference>
<evidence type="ECO:0000256" key="2">
    <source>
        <dbReference type="ARBA" id="ARBA00009765"/>
    </source>
</evidence>
<keyword evidence="7 8" id="KW-0472">Membrane</keyword>
<protein>
    <submittedName>
        <fullName evidence="9">Putative Mg2+/Co2+ transport protein CorA</fullName>
    </submittedName>
</protein>
<dbReference type="GO" id="GO:0015095">
    <property type="term" value="F:magnesium ion transmembrane transporter activity"/>
    <property type="evidence" value="ECO:0007669"/>
    <property type="project" value="TreeGrafter"/>
</dbReference>
<proteinExistence type="inferred from homology"/>
<dbReference type="EMBL" id="CP009498">
    <property type="protein sequence ID" value="AKL98203.1"/>
    <property type="molecule type" value="Genomic_DNA"/>
</dbReference>
<dbReference type="GO" id="GO:0000287">
    <property type="term" value="F:magnesium ion binding"/>
    <property type="evidence" value="ECO:0007669"/>
    <property type="project" value="TreeGrafter"/>
</dbReference>
<dbReference type="Gene3D" id="1.20.58.340">
    <property type="entry name" value="Magnesium transport protein CorA, transmembrane region"/>
    <property type="match status" value="2"/>
</dbReference>
<dbReference type="InterPro" id="IPR045861">
    <property type="entry name" value="CorA_cytoplasmic_dom"/>
</dbReference>